<name>A0A0D3J1S5_EMIH1</name>
<feature type="region of interest" description="Disordered" evidence="8">
    <location>
        <begin position="1"/>
        <end position="24"/>
    </location>
</feature>
<evidence type="ECO:0000256" key="8">
    <source>
        <dbReference type="SAM" id="MobiDB-lite"/>
    </source>
</evidence>
<evidence type="ECO:0000256" key="2">
    <source>
        <dbReference type="ARBA" id="ARBA00022642"/>
    </source>
</evidence>
<evidence type="ECO:0000256" key="1">
    <source>
        <dbReference type="ARBA" id="ARBA00010897"/>
    </source>
</evidence>
<dbReference type="EnsemblProtists" id="EOD17460">
    <property type="protein sequence ID" value="EOD17460"/>
    <property type="gene ID" value="EMIHUDRAFT_464234"/>
</dbReference>
<evidence type="ECO:0000256" key="3">
    <source>
        <dbReference type="ARBA" id="ARBA00022676"/>
    </source>
</evidence>
<dbReference type="RefSeq" id="XP_005769889.1">
    <property type="nucleotide sequence ID" value="XM_005769832.1"/>
</dbReference>
<evidence type="ECO:0000259" key="9">
    <source>
        <dbReference type="Pfam" id="PF04095"/>
    </source>
</evidence>
<dbReference type="PaxDb" id="2903-EOD17460"/>
<dbReference type="InterPro" id="IPR013785">
    <property type="entry name" value="Aldolase_TIM"/>
</dbReference>
<sequence>MSCLKSCLGDASVGSAPPTGSSDGHNILLMTDGYKFSHHKQYPVSWMPEHARPGSQSGEYFPAVLFPPTSKAPGAKLLQLATVPGGGSDSLVLITNASTAVVKVLGPAEADAAADINYACAAVEYAGPLKAGACREEGRGEEERRRRRLRPPPGRDKEGAGDHIVFFGLQYFIKEYLAEEFIARYMADVRIAGPAFAGGWDRTMFPRGDWEAMASGDYECTGVPTPGAVPGALPIKIEALPEGSIVAPGVAFFKLTNTHPRFYWLPNFLETLLLARGMHAREHARTPPSLVWYPTTVATQAREFRKTIQAYSVLSQRVSQVDFLPGERDFTPENIAADDLPVHIAQVFDLLDFGYRGVSSHETAGLGSGAYYTAGFEGSDTVAGSRMLLRHYNAADPKLGGTPVESFRAMFEQLHCATSVPAAEHSTITSWADMSPGADPAKYEADEYAAFVNMIRQYMPSFAVSLVSDGFNIWNAVANLWPSEKVVEGGEAGGLSMRAIIRARLKAGQLTLVRPDSGEGVETLPQLLSLFHATLPEAWESGLSPLRPLFAPTDPRQAEYEAVCESIRKAKGLPAGDNPFRRFVGQQFRILQGDGVALDTVGDMCASILANGFCVNAVHFGSGGGLLQKLNRDSLSVAFKCCAMYVGGRMYAIGKDPIAGGKKSYPGNPPVLRGADGVLRNRGTYDSAGEPSGAMLEAQPMSYAEFCSGVEGDVLQPVFENGTVLVDTPWSSIVSRAKALAVRLAEASCGSKWMHCHPTKMAAMQAEPAFAALGLEKSAAKLGLTATLDSHALVAAIKEKHVCDKKAAETGGCRAYCREAAKKVLAAIAESDMAAAEKAMKGKIMLTL</sequence>
<dbReference type="Pfam" id="PF04095">
    <property type="entry name" value="NAPRTase"/>
    <property type="match status" value="2"/>
</dbReference>
<dbReference type="InterPro" id="IPR016471">
    <property type="entry name" value="Nicotinamide_PRibTrfase"/>
</dbReference>
<feature type="domain" description="Nicotinate/nicotinamide phosphoribosyltransferase" evidence="9">
    <location>
        <begin position="348"/>
        <end position="534"/>
    </location>
</feature>
<evidence type="ECO:0000256" key="4">
    <source>
        <dbReference type="ARBA" id="ARBA00022679"/>
    </source>
</evidence>
<keyword evidence="11" id="KW-1185">Reference proteome</keyword>
<dbReference type="SUPFAM" id="SSF51690">
    <property type="entry name" value="Nicotinate/Quinolinate PRTase C-terminal domain-like"/>
    <property type="match status" value="1"/>
</dbReference>
<evidence type="ECO:0000313" key="10">
    <source>
        <dbReference type="EnsemblProtists" id="EOD17460"/>
    </source>
</evidence>
<comment type="similarity">
    <text evidence="1">Belongs to the NAPRTase family.</text>
</comment>
<dbReference type="Gene3D" id="3.20.20.70">
    <property type="entry name" value="Aldolase class I"/>
    <property type="match status" value="2"/>
</dbReference>
<accession>A0A0D3J1S5</accession>
<evidence type="ECO:0000256" key="5">
    <source>
        <dbReference type="ARBA" id="ARBA00035007"/>
    </source>
</evidence>
<dbReference type="STRING" id="2903.R1DSL4"/>
<dbReference type="EC" id="2.4.2.12" evidence="6"/>
<dbReference type="GeneID" id="17263610"/>
<evidence type="ECO:0000313" key="11">
    <source>
        <dbReference type="Proteomes" id="UP000013827"/>
    </source>
</evidence>
<keyword evidence="2" id="KW-0662">Pyridine nucleotide biosynthesis</keyword>
<feature type="region of interest" description="Disordered" evidence="8">
    <location>
        <begin position="134"/>
        <end position="157"/>
    </location>
</feature>
<dbReference type="PANTHER" id="PTHR43816">
    <property type="entry name" value="NICOTINAMIDE PHOSPHORIBOSYLTRANSFERASE"/>
    <property type="match status" value="1"/>
</dbReference>
<organism evidence="10 11">
    <name type="scientific">Emiliania huxleyi (strain CCMP1516)</name>
    <dbReference type="NCBI Taxonomy" id="280463"/>
    <lineage>
        <taxon>Eukaryota</taxon>
        <taxon>Haptista</taxon>
        <taxon>Haptophyta</taxon>
        <taxon>Prymnesiophyceae</taxon>
        <taxon>Isochrysidales</taxon>
        <taxon>Noelaerhabdaceae</taxon>
        <taxon>Emiliania</taxon>
    </lineage>
</organism>
<keyword evidence="4" id="KW-0808">Transferase</keyword>
<protein>
    <recommendedName>
        <fullName evidence="7">Nicotinamide phosphoribosyltransferase</fullName>
        <ecNumber evidence="6">2.4.2.12</ecNumber>
    </recommendedName>
</protein>
<dbReference type="PANTHER" id="PTHR43816:SF1">
    <property type="entry name" value="NICOTINAMIDE PHOSPHORIBOSYLTRANSFERASE"/>
    <property type="match status" value="1"/>
</dbReference>
<feature type="compositionally biased region" description="Basic and acidic residues" evidence="8">
    <location>
        <begin position="134"/>
        <end position="144"/>
    </location>
</feature>
<reference evidence="11" key="1">
    <citation type="journal article" date="2013" name="Nature">
        <title>Pan genome of the phytoplankton Emiliania underpins its global distribution.</title>
        <authorList>
            <person name="Read B.A."/>
            <person name="Kegel J."/>
            <person name="Klute M.J."/>
            <person name="Kuo A."/>
            <person name="Lefebvre S.C."/>
            <person name="Maumus F."/>
            <person name="Mayer C."/>
            <person name="Miller J."/>
            <person name="Monier A."/>
            <person name="Salamov A."/>
            <person name="Young J."/>
            <person name="Aguilar M."/>
            <person name="Claverie J.M."/>
            <person name="Frickenhaus S."/>
            <person name="Gonzalez K."/>
            <person name="Herman E.K."/>
            <person name="Lin Y.C."/>
            <person name="Napier J."/>
            <person name="Ogata H."/>
            <person name="Sarno A.F."/>
            <person name="Shmutz J."/>
            <person name="Schroeder D."/>
            <person name="de Vargas C."/>
            <person name="Verret F."/>
            <person name="von Dassow P."/>
            <person name="Valentin K."/>
            <person name="Van de Peer Y."/>
            <person name="Wheeler G."/>
            <person name="Dacks J.B."/>
            <person name="Delwiche C.F."/>
            <person name="Dyhrman S.T."/>
            <person name="Glockner G."/>
            <person name="John U."/>
            <person name="Richards T."/>
            <person name="Worden A.Z."/>
            <person name="Zhang X."/>
            <person name="Grigoriev I.V."/>
            <person name="Allen A.E."/>
            <person name="Bidle K."/>
            <person name="Borodovsky M."/>
            <person name="Bowler C."/>
            <person name="Brownlee C."/>
            <person name="Cock J.M."/>
            <person name="Elias M."/>
            <person name="Gladyshev V.N."/>
            <person name="Groth M."/>
            <person name="Guda C."/>
            <person name="Hadaegh A."/>
            <person name="Iglesias-Rodriguez M.D."/>
            <person name="Jenkins J."/>
            <person name="Jones B.M."/>
            <person name="Lawson T."/>
            <person name="Leese F."/>
            <person name="Lindquist E."/>
            <person name="Lobanov A."/>
            <person name="Lomsadze A."/>
            <person name="Malik S.B."/>
            <person name="Marsh M.E."/>
            <person name="Mackinder L."/>
            <person name="Mock T."/>
            <person name="Mueller-Roeber B."/>
            <person name="Pagarete A."/>
            <person name="Parker M."/>
            <person name="Probert I."/>
            <person name="Quesneville H."/>
            <person name="Raines C."/>
            <person name="Rensing S.A."/>
            <person name="Riano-Pachon D.M."/>
            <person name="Richier S."/>
            <person name="Rokitta S."/>
            <person name="Shiraiwa Y."/>
            <person name="Soanes D.M."/>
            <person name="van der Giezen M."/>
            <person name="Wahlund T.M."/>
            <person name="Williams B."/>
            <person name="Wilson W."/>
            <person name="Wolfe G."/>
            <person name="Wurch L.L."/>
        </authorList>
    </citation>
    <scope>NUCLEOTIDE SEQUENCE</scope>
</reference>
<dbReference type="KEGG" id="ehx:EMIHUDRAFT_464234"/>
<proteinExistence type="inferred from homology"/>
<keyword evidence="3" id="KW-0328">Glycosyltransferase</keyword>
<reference evidence="10" key="2">
    <citation type="submission" date="2024-10" db="UniProtKB">
        <authorList>
            <consortium name="EnsemblProtists"/>
        </authorList>
    </citation>
    <scope>IDENTIFICATION</scope>
</reference>
<dbReference type="AlphaFoldDB" id="A0A0D3J1S5"/>
<dbReference type="GO" id="GO:0047280">
    <property type="term" value="F:nicotinamide phosphoribosyltransferase activity"/>
    <property type="evidence" value="ECO:0007669"/>
    <property type="project" value="UniProtKB-EC"/>
</dbReference>
<dbReference type="GO" id="GO:0009435">
    <property type="term" value="P:NAD+ biosynthetic process"/>
    <property type="evidence" value="ECO:0007669"/>
    <property type="project" value="InterPro"/>
</dbReference>
<dbReference type="eggNOG" id="ENOG502QSGN">
    <property type="taxonomic scope" value="Eukaryota"/>
</dbReference>
<dbReference type="Proteomes" id="UP000013827">
    <property type="component" value="Unassembled WGS sequence"/>
</dbReference>
<dbReference type="InterPro" id="IPR036068">
    <property type="entry name" value="Nicotinate_pribotase-like_C"/>
</dbReference>
<dbReference type="InterPro" id="IPR041525">
    <property type="entry name" value="N/Namide_PRibTrfase"/>
</dbReference>
<dbReference type="UniPathway" id="UPA00253"/>
<comment type="pathway">
    <text evidence="5">Cofactor biosynthesis; NAD(+) biosynthesis; nicotinamide D-ribonucleotide from 5-phospho-alpha-D-ribose 1-diphosphate and nicotinamide: step 1/1.</text>
</comment>
<dbReference type="HOGENOM" id="CLU_336313_0_0_1"/>
<evidence type="ECO:0000256" key="7">
    <source>
        <dbReference type="ARBA" id="ARBA00035036"/>
    </source>
</evidence>
<evidence type="ECO:0000256" key="6">
    <source>
        <dbReference type="ARBA" id="ARBA00035024"/>
    </source>
</evidence>
<feature type="domain" description="Nicotinate/nicotinamide phosphoribosyltransferase" evidence="9">
    <location>
        <begin position="586"/>
        <end position="663"/>
    </location>
</feature>